<dbReference type="AlphaFoldDB" id="A0AAE3AXX6"/>
<dbReference type="InterPro" id="IPR003723">
    <property type="entry name" value="Precorrin-6x_reduct"/>
</dbReference>
<comment type="pathway">
    <text evidence="1">Cofactor biosynthesis; adenosylcobalamin biosynthesis.</text>
</comment>
<name>A0AAE3AXX6_9FIRM</name>
<reference evidence="4 5" key="1">
    <citation type="submission" date="2021-10" db="EMBL/GenBank/DDBJ databases">
        <title>Anaerobic single-cell dispensing facilitates the cultivation of human gut bacteria.</title>
        <authorList>
            <person name="Afrizal A."/>
        </authorList>
    </citation>
    <scope>NUCLEOTIDE SEQUENCE [LARGE SCALE GENOMIC DNA]</scope>
    <source>
        <strain evidence="4 5">CLA-AA-H244</strain>
    </source>
</reference>
<dbReference type="PROSITE" id="PS51014">
    <property type="entry name" value="COBK_CBIJ"/>
    <property type="match status" value="1"/>
</dbReference>
<accession>A0AAE3AXX6</accession>
<keyword evidence="2" id="KW-0169">Cobalamin biosynthesis</keyword>
<dbReference type="Proteomes" id="UP001199355">
    <property type="component" value="Unassembled WGS sequence"/>
</dbReference>
<evidence type="ECO:0000256" key="2">
    <source>
        <dbReference type="ARBA" id="ARBA00022573"/>
    </source>
</evidence>
<gene>
    <name evidence="4" type="primary">cobK</name>
    <name evidence="4" type="ORF">LKD45_07215</name>
</gene>
<dbReference type="NCBIfam" id="TIGR00715">
    <property type="entry name" value="precor6x_red"/>
    <property type="match status" value="1"/>
</dbReference>
<evidence type="ECO:0000256" key="3">
    <source>
        <dbReference type="ARBA" id="ARBA00023002"/>
    </source>
</evidence>
<dbReference type="PANTHER" id="PTHR36925">
    <property type="entry name" value="COBALT-PRECORRIN-6A REDUCTASE"/>
    <property type="match status" value="1"/>
</dbReference>
<dbReference type="EC" id="1.3.1.54" evidence="4"/>
<comment type="caution">
    <text evidence="4">The sequence shown here is derived from an EMBL/GenBank/DDBJ whole genome shotgun (WGS) entry which is preliminary data.</text>
</comment>
<evidence type="ECO:0000313" key="4">
    <source>
        <dbReference type="EMBL" id="MCC2167487.1"/>
    </source>
</evidence>
<dbReference type="Pfam" id="PF02571">
    <property type="entry name" value="CbiJ"/>
    <property type="match status" value="1"/>
</dbReference>
<dbReference type="PANTHER" id="PTHR36925:SF1">
    <property type="entry name" value="COBALT-PRECORRIN-6A REDUCTASE"/>
    <property type="match status" value="1"/>
</dbReference>
<sequence length="299" mass="32659">MAVNRAGGKEKLRILLFGGTTEGRELAQRLLTLPVIFKVSVATPYGEELLQDLPQATILAGRMDRTQMEQEMEKGYDLVIDATHPYAAEVSENIRQAAQQEQIRLLRVCRRASKVGSDCYWVQDAKEAAGLLQTLSGNVLLTTGSKELVAFEGVEKERLYVRVLPSKEALDLCEKAQILHSHILALQGPFTTALNIALMEQYHIGILVTKDGGKKGGFLEKQEAARLQKAALVVIGRPTQEEGYSVEEAWNLVLESLYAKGGAGGYAQVEDNAASGRAKLSTAVEQEQQVYDTKGGAVE</sequence>
<keyword evidence="3 4" id="KW-0560">Oxidoreductase</keyword>
<evidence type="ECO:0000256" key="1">
    <source>
        <dbReference type="ARBA" id="ARBA00004953"/>
    </source>
</evidence>
<dbReference type="GO" id="GO:0009236">
    <property type="term" value="P:cobalamin biosynthetic process"/>
    <property type="evidence" value="ECO:0007669"/>
    <property type="project" value="UniProtKB-KW"/>
</dbReference>
<dbReference type="GO" id="GO:0016994">
    <property type="term" value="F:precorrin-6A reductase activity"/>
    <property type="evidence" value="ECO:0007669"/>
    <property type="project" value="UniProtKB-EC"/>
</dbReference>
<dbReference type="EMBL" id="JAJEQF010000014">
    <property type="protein sequence ID" value="MCC2167487.1"/>
    <property type="molecule type" value="Genomic_DNA"/>
</dbReference>
<proteinExistence type="predicted"/>
<organism evidence="4 5">
    <name type="scientific">Gallintestinimicrobium propionicum</name>
    <dbReference type="NCBI Taxonomy" id="2981770"/>
    <lineage>
        <taxon>Bacteria</taxon>
        <taxon>Bacillati</taxon>
        <taxon>Bacillota</taxon>
        <taxon>Clostridia</taxon>
        <taxon>Lachnospirales</taxon>
        <taxon>Lachnospiraceae</taxon>
        <taxon>Gallintestinimicrobium</taxon>
    </lineage>
</organism>
<keyword evidence="5" id="KW-1185">Reference proteome</keyword>
<evidence type="ECO:0000313" key="5">
    <source>
        <dbReference type="Proteomes" id="UP001199355"/>
    </source>
</evidence>
<protein>
    <submittedName>
        <fullName evidence="4">Precorrin-6A reductase</fullName>
        <ecNumber evidence="4">1.3.1.54</ecNumber>
    </submittedName>
</protein>